<dbReference type="InterPro" id="IPR044881">
    <property type="entry name" value="RMI1_N_N_sf"/>
</dbReference>
<dbReference type="AlphaFoldDB" id="A0A212FL59"/>
<dbReference type="GO" id="GO:0000712">
    <property type="term" value="P:resolution of meiotic recombination intermediates"/>
    <property type="evidence" value="ECO:0007669"/>
    <property type="project" value="TreeGrafter"/>
</dbReference>
<dbReference type="InterPro" id="IPR013894">
    <property type="entry name" value="RMI1_OB"/>
</dbReference>
<evidence type="ECO:0000313" key="8">
    <source>
        <dbReference type="Proteomes" id="UP000007151"/>
    </source>
</evidence>
<dbReference type="Pfam" id="PF16099">
    <property type="entry name" value="RMI1_C"/>
    <property type="match status" value="1"/>
</dbReference>
<evidence type="ECO:0000256" key="3">
    <source>
        <dbReference type="ARBA" id="ARBA00018987"/>
    </source>
</evidence>
<comment type="function">
    <text evidence="6">Essential component of the RMI complex, a complex that plays an important role in the processing of homologous recombination intermediates to limit DNA crossover formation in cells. Promotes TOP3A binding to double Holliday junctions (DHJ) and hence stimulates TOP3A-mediated dissolution. Required for BLM phosphorylation during mitosis. Within the BLM complex, required for BLM and TOP3A stability.</text>
</comment>
<organism evidence="7 8">
    <name type="scientific">Danaus plexippus plexippus</name>
    <dbReference type="NCBI Taxonomy" id="278856"/>
    <lineage>
        <taxon>Eukaryota</taxon>
        <taxon>Metazoa</taxon>
        <taxon>Ecdysozoa</taxon>
        <taxon>Arthropoda</taxon>
        <taxon>Hexapoda</taxon>
        <taxon>Insecta</taxon>
        <taxon>Pterygota</taxon>
        <taxon>Neoptera</taxon>
        <taxon>Endopterygota</taxon>
        <taxon>Lepidoptera</taxon>
        <taxon>Glossata</taxon>
        <taxon>Ditrysia</taxon>
        <taxon>Papilionoidea</taxon>
        <taxon>Nymphalidae</taxon>
        <taxon>Danainae</taxon>
        <taxon>Danaini</taxon>
        <taxon>Danaina</taxon>
        <taxon>Danaus</taxon>
        <taxon>Danaus</taxon>
    </lineage>
</organism>
<dbReference type="GO" id="GO:0000166">
    <property type="term" value="F:nucleotide binding"/>
    <property type="evidence" value="ECO:0007669"/>
    <property type="project" value="InterPro"/>
</dbReference>
<evidence type="ECO:0000313" key="7">
    <source>
        <dbReference type="EMBL" id="OWR54467.1"/>
    </source>
</evidence>
<keyword evidence="8" id="KW-1185">Reference proteome</keyword>
<dbReference type="SMART" id="SM01161">
    <property type="entry name" value="DUF1767"/>
    <property type="match status" value="1"/>
</dbReference>
<dbReference type="GO" id="GO:0000724">
    <property type="term" value="P:double-strand break repair via homologous recombination"/>
    <property type="evidence" value="ECO:0007669"/>
    <property type="project" value="TreeGrafter"/>
</dbReference>
<reference evidence="7 8" key="1">
    <citation type="journal article" date="2011" name="Cell">
        <title>The monarch butterfly genome yields insights into long-distance migration.</title>
        <authorList>
            <person name="Zhan S."/>
            <person name="Merlin C."/>
            <person name="Boore J.L."/>
            <person name="Reppert S.M."/>
        </authorList>
    </citation>
    <scope>NUCLEOTIDE SEQUENCE [LARGE SCALE GENOMIC DNA]</scope>
    <source>
        <strain evidence="7">F-2</strain>
    </source>
</reference>
<gene>
    <name evidence="7" type="ORF">KGM_205314</name>
</gene>
<dbReference type="GO" id="GO:0006260">
    <property type="term" value="P:DNA replication"/>
    <property type="evidence" value="ECO:0007669"/>
    <property type="project" value="UniProtKB-KW"/>
</dbReference>
<dbReference type="STRING" id="278856.A0A212FL59"/>
<dbReference type="InterPro" id="IPR049363">
    <property type="entry name" value="RMI1_N"/>
</dbReference>
<dbReference type="GO" id="GO:0031422">
    <property type="term" value="C:RecQ family helicase-topoisomerase III complex"/>
    <property type="evidence" value="ECO:0007669"/>
    <property type="project" value="TreeGrafter"/>
</dbReference>
<comment type="caution">
    <text evidence="7">The sequence shown here is derived from an EMBL/GenBank/DDBJ whole genome shotgun (WGS) entry which is preliminary data.</text>
</comment>
<dbReference type="KEGG" id="dpl:KGM_205314"/>
<evidence type="ECO:0000256" key="6">
    <source>
        <dbReference type="ARBA" id="ARBA00024977"/>
    </source>
</evidence>
<dbReference type="Pfam" id="PF21000">
    <property type="entry name" value="RMI1_N_N"/>
    <property type="match status" value="1"/>
</dbReference>
<comment type="subcellular location">
    <subcellularLocation>
        <location evidence="1">Nucleus</location>
    </subcellularLocation>
</comment>
<evidence type="ECO:0000256" key="1">
    <source>
        <dbReference type="ARBA" id="ARBA00004123"/>
    </source>
</evidence>
<dbReference type="PANTHER" id="PTHR14790">
    <property type="entry name" value="RECQ-MEDIATED GENOME INSTABILITY PROTEIN 1 RMI1"/>
    <property type="match status" value="1"/>
</dbReference>
<dbReference type="PANTHER" id="PTHR14790:SF15">
    <property type="entry name" value="RECQ-MEDIATED GENOME INSTABILITY PROTEIN 1"/>
    <property type="match status" value="1"/>
</dbReference>
<keyword evidence="5" id="KW-0539">Nucleus</keyword>
<accession>A0A212FL59</accession>
<evidence type="ECO:0000256" key="4">
    <source>
        <dbReference type="ARBA" id="ARBA00022705"/>
    </source>
</evidence>
<dbReference type="Gene3D" id="2.40.50.510">
    <property type="match status" value="1"/>
</dbReference>
<keyword evidence="4" id="KW-0235">DNA replication</keyword>
<dbReference type="eggNOG" id="KOG3683">
    <property type="taxonomic scope" value="Eukaryota"/>
</dbReference>
<dbReference type="Gene3D" id="1.10.8.1020">
    <property type="entry name" value="RecQ-mediated genome instability protein 1, N-terminal domain"/>
    <property type="match status" value="1"/>
</dbReference>
<dbReference type="InterPro" id="IPR042470">
    <property type="entry name" value="RMI1_N_C_sf"/>
</dbReference>
<dbReference type="Proteomes" id="UP000007151">
    <property type="component" value="Unassembled WGS sequence"/>
</dbReference>
<evidence type="ECO:0000256" key="5">
    <source>
        <dbReference type="ARBA" id="ARBA00023242"/>
    </source>
</evidence>
<evidence type="ECO:0000256" key="2">
    <source>
        <dbReference type="ARBA" id="ARBA00006395"/>
    </source>
</evidence>
<dbReference type="InterPro" id="IPR032199">
    <property type="entry name" value="RMI1_C"/>
</dbReference>
<sequence length="452" mass="51885">MLLNQIVESVKLFLKNSHINVKHDWLQGCIEYLHEKGYDPNSISKITKEQWLLNDLKEVSLGCLPSNLKKQTLVILDGNFVLQVNSEIDLSTSVYQQYSKLKNVNNENIEATIKTEEKITSNRLLKFFLTDGVQDVTAIEYKCINKIKNDLNSGYKILVKGPIVCRNGVIFLTDKDVEMMWGEVKEFSITNSKISILAAKLGLSDTISSVNNQSSSVENRNQIVFNENITADSALNRFEHQNNTTDQQNRNINEIDIPQNQNRNERVEELMDLDDYEEIRQDTPADLLGDHVLEDDSPAFNTVKVSASPFVYIKQIIDLNQSDRINKVFKVKAQILHLLKRPSFTKDKWMVECRITDGTGCLNVEVNSCLFSTIISHTPQEMAELSLQRQRDPATKDRIDRDFVKYLSEAKRKLDSEYSIMELNMSPTPVITQFIPFTEQHVMLLQKRLQGF</sequence>
<dbReference type="GO" id="GO:0016604">
    <property type="term" value="C:nuclear body"/>
    <property type="evidence" value="ECO:0007669"/>
    <property type="project" value="TreeGrafter"/>
</dbReference>
<name>A0A212FL59_DANPL</name>
<comment type="similarity">
    <text evidence="2">Belongs to the RMI1 family.</text>
</comment>
<dbReference type="Pfam" id="PF08585">
    <property type="entry name" value="RMI1_N_C"/>
    <property type="match status" value="1"/>
</dbReference>
<dbReference type="EMBL" id="AGBW02007869">
    <property type="protein sequence ID" value="OWR54467.1"/>
    <property type="molecule type" value="Genomic_DNA"/>
</dbReference>
<dbReference type="OrthoDB" id="341511at2759"/>
<protein>
    <recommendedName>
        <fullName evidence="3">RecQ-mediated genome instability protein 1</fullName>
    </recommendedName>
</protein>
<proteinExistence type="inferred from homology"/>
<dbReference type="Gene3D" id="2.40.50.770">
    <property type="entry name" value="RecQ-mediated genome instability protein Rmi1, C-terminal domain"/>
    <property type="match status" value="1"/>
</dbReference>